<feature type="domain" description="YknX-like C-terminal permuted SH3-like" evidence="4">
    <location>
        <begin position="350"/>
        <end position="418"/>
    </location>
</feature>
<dbReference type="PANTHER" id="PTHR30469:SF15">
    <property type="entry name" value="HLYD FAMILY OF SECRETION PROTEINS"/>
    <property type="match status" value="1"/>
</dbReference>
<dbReference type="AlphaFoldDB" id="A0A0L0EPQ8"/>
<dbReference type="SUPFAM" id="SSF111369">
    <property type="entry name" value="HlyD-like secretion proteins"/>
    <property type="match status" value="1"/>
</dbReference>
<dbReference type="InterPro" id="IPR006143">
    <property type="entry name" value="RND_pump_MFP"/>
</dbReference>
<gene>
    <name evidence="5" type="ORF">AC626_17255</name>
</gene>
<dbReference type="GO" id="GO:1990281">
    <property type="term" value="C:efflux pump complex"/>
    <property type="evidence" value="ECO:0007669"/>
    <property type="project" value="TreeGrafter"/>
</dbReference>
<keyword evidence="2" id="KW-0175">Coiled coil</keyword>
<organism evidence="5 6">
    <name type="scientific">Pseudoalteromonas rubra</name>
    <dbReference type="NCBI Taxonomy" id="43658"/>
    <lineage>
        <taxon>Bacteria</taxon>
        <taxon>Pseudomonadati</taxon>
        <taxon>Pseudomonadota</taxon>
        <taxon>Gammaproteobacteria</taxon>
        <taxon>Alteromonadales</taxon>
        <taxon>Pseudoalteromonadaceae</taxon>
        <taxon>Pseudoalteromonas</taxon>
    </lineage>
</organism>
<evidence type="ECO:0000256" key="2">
    <source>
        <dbReference type="SAM" id="Coils"/>
    </source>
</evidence>
<feature type="chain" id="PRO_5005538063" description="YknX-like C-terminal permuted SH3-like domain-containing protein" evidence="3">
    <location>
        <begin position="27"/>
        <end position="425"/>
    </location>
</feature>
<evidence type="ECO:0000313" key="5">
    <source>
        <dbReference type="EMBL" id="KNC66399.1"/>
    </source>
</evidence>
<feature type="coiled-coil region" evidence="2">
    <location>
        <begin position="121"/>
        <end position="148"/>
    </location>
</feature>
<dbReference type="Gene3D" id="1.20.1600.10">
    <property type="entry name" value="Outer membrane efflux proteins (OEP)"/>
    <property type="match status" value="1"/>
</dbReference>
<sequence length="425" mass="46610">MRVNVKLYPVIATMMMSLWFVQPVYAQSTPDAYAVEVSPVSKQAVRDWAFAEGIAQGIRREYLNFESGGKVVFLADDHSGNRLRPGSFVSGPKSGERFGQLLARIDERTGAEAVKGYEASLRSAILGIEQAQAQLHQAQNNHHLAQTNFQRAESMWARALISKERYEAAKTDLLNTQQSMNNASAALAAARSQKLAAQAQLNQGKVNLEKTGIFAPFDGQLRAVNIRQGDYWAGPAAAMSDKEREMHAAMVVIDTSQYEVTLNVPYYAADKLAEGQTVYLSWSNEKLLNAARSGFTTQDISLGKIFSVSPSISLNKRAIEVKVHTFQGADTLKDGMHVSAWINVAEKPLALSVPHQAVMMRNNQPFVYVVNQDNKAQLTAITTGIEDLYRVEVVAGLKAGERVVVNGEHLLVHGSQVRIVGAAHE</sequence>
<feature type="signal peptide" evidence="3">
    <location>
        <begin position="1"/>
        <end position="26"/>
    </location>
</feature>
<dbReference type="Pfam" id="PF25989">
    <property type="entry name" value="YknX_C"/>
    <property type="match status" value="1"/>
</dbReference>
<evidence type="ECO:0000256" key="1">
    <source>
        <dbReference type="ARBA" id="ARBA00009477"/>
    </source>
</evidence>
<evidence type="ECO:0000313" key="6">
    <source>
        <dbReference type="Proteomes" id="UP000036850"/>
    </source>
</evidence>
<proteinExistence type="inferred from homology"/>
<dbReference type="PATRIC" id="fig|43658.6.peg.1346"/>
<dbReference type="NCBIfam" id="TIGR01730">
    <property type="entry name" value="RND_mfp"/>
    <property type="match status" value="1"/>
</dbReference>
<accession>A0A0L0EPQ8</accession>
<dbReference type="GO" id="GO:0015562">
    <property type="term" value="F:efflux transmembrane transporter activity"/>
    <property type="evidence" value="ECO:0007669"/>
    <property type="project" value="InterPro"/>
</dbReference>
<comment type="caution">
    <text evidence="5">The sequence shown here is derived from an EMBL/GenBank/DDBJ whole genome shotgun (WGS) entry which is preliminary data.</text>
</comment>
<reference evidence="6" key="1">
    <citation type="submission" date="2015-07" db="EMBL/GenBank/DDBJ databases">
        <title>Draft genome sequence of a Pseudoalteromonas rubra strain, OCN096, isolated from Kaneohe Bay, Oahu, Hawaii.</title>
        <authorList>
            <person name="Beurmann S."/>
            <person name="Ushijima B."/>
            <person name="Belcaid M."/>
            <person name="Callahan S.M."/>
            <person name="Aeby G.S."/>
        </authorList>
    </citation>
    <scope>NUCLEOTIDE SEQUENCE [LARGE SCALE GENOMIC DNA]</scope>
    <source>
        <strain evidence="6">OCN096</strain>
    </source>
</reference>
<keyword evidence="3" id="KW-0732">Signal</keyword>
<evidence type="ECO:0000256" key="3">
    <source>
        <dbReference type="SAM" id="SignalP"/>
    </source>
</evidence>
<evidence type="ECO:0000259" key="4">
    <source>
        <dbReference type="Pfam" id="PF25989"/>
    </source>
</evidence>
<dbReference type="PANTHER" id="PTHR30469">
    <property type="entry name" value="MULTIDRUG RESISTANCE PROTEIN MDTA"/>
    <property type="match status" value="1"/>
</dbReference>
<dbReference type="Proteomes" id="UP000036850">
    <property type="component" value="Unassembled WGS sequence"/>
</dbReference>
<dbReference type="Gene3D" id="2.40.420.20">
    <property type="match status" value="1"/>
</dbReference>
<dbReference type="EMBL" id="LFZX01000154">
    <property type="protein sequence ID" value="KNC66399.1"/>
    <property type="molecule type" value="Genomic_DNA"/>
</dbReference>
<protein>
    <recommendedName>
        <fullName evidence="4">YknX-like C-terminal permuted SH3-like domain-containing protein</fullName>
    </recommendedName>
</protein>
<comment type="similarity">
    <text evidence="1">Belongs to the membrane fusion protein (MFP) (TC 8.A.1) family.</text>
</comment>
<dbReference type="Gene3D" id="2.40.30.170">
    <property type="match status" value="1"/>
</dbReference>
<dbReference type="InterPro" id="IPR058637">
    <property type="entry name" value="YknX-like_C"/>
</dbReference>
<name>A0A0L0EPQ8_9GAMM</name>